<dbReference type="InterPro" id="IPR012678">
    <property type="entry name" value="Ribosomal_uL23/eL15/eS24_sf"/>
</dbReference>
<dbReference type="PANTHER" id="PTHR11620">
    <property type="entry name" value="60S RIBOSOMAL PROTEIN L23A"/>
    <property type="match status" value="1"/>
</dbReference>
<evidence type="ECO:0000256" key="3">
    <source>
        <dbReference type="ARBA" id="ARBA00023274"/>
    </source>
</evidence>
<gene>
    <name evidence="4" type="ORF">EZS27_023814</name>
</gene>
<keyword evidence="2 4" id="KW-0689">Ribosomal protein</keyword>
<protein>
    <submittedName>
        <fullName evidence="4">50S ribosomal protein L23</fullName>
    </submittedName>
</protein>
<dbReference type="GO" id="GO:0003735">
    <property type="term" value="F:structural constituent of ribosome"/>
    <property type="evidence" value="ECO:0007669"/>
    <property type="project" value="InterPro"/>
</dbReference>
<comment type="similarity">
    <text evidence="1">Belongs to the universal ribosomal protein uL23 family.</text>
</comment>
<reference evidence="4" key="1">
    <citation type="submission" date="2019-03" db="EMBL/GenBank/DDBJ databases">
        <title>Single cell metagenomics reveals metabolic interactions within the superorganism composed of flagellate Streblomastix strix and complex community of Bacteroidetes bacteria on its surface.</title>
        <authorList>
            <person name="Treitli S.C."/>
            <person name="Kolisko M."/>
            <person name="Husnik F."/>
            <person name="Keeling P."/>
            <person name="Hampl V."/>
        </authorList>
    </citation>
    <scope>NUCLEOTIDE SEQUENCE</scope>
    <source>
        <strain evidence="4">STM</strain>
    </source>
</reference>
<dbReference type="InterPro" id="IPR013025">
    <property type="entry name" value="Ribosomal_uL23-like"/>
</dbReference>
<accession>A0A5J4R1R1</accession>
<evidence type="ECO:0000256" key="1">
    <source>
        <dbReference type="ARBA" id="ARBA00006700"/>
    </source>
</evidence>
<dbReference type="GO" id="GO:1990904">
    <property type="term" value="C:ribonucleoprotein complex"/>
    <property type="evidence" value="ECO:0007669"/>
    <property type="project" value="UniProtKB-KW"/>
</dbReference>
<dbReference type="NCBIfam" id="NF004363">
    <property type="entry name" value="PRK05738.2-4"/>
    <property type="match status" value="1"/>
</dbReference>
<dbReference type="HAMAP" id="MF_01369_B">
    <property type="entry name" value="Ribosomal_uL23_B"/>
    <property type="match status" value="1"/>
</dbReference>
<proteinExistence type="inferred from homology"/>
<comment type="caution">
    <text evidence="4">The sequence shown here is derived from an EMBL/GenBank/DDBJ whole genome shotgun (WGS) entry which is preliminary data.</text>
</comment>
<dbReference type="GO" id="GO:0005840">
    <property type="term" value="C:ribosome"/>
    <property type="evidence" value="ECO:0007669"/>
    <property type="project" value="UniProtKB-KW"/>
</dbReference>
<dbReference type="AlphaFoldDB" id="A0A5J4R1R1"/>
<sequence>MGIIIKPLVTEKMNKIIDKLNRFGFIVRPSANKLEIKKEVESLYNVTVESVNTARYSGKNKSRYTKAGLIKGRTNAYKKAIVTLKKGDTIDLYSNI</sequence>
<organism evidence="4">
    <name type="scientific">termite gut metagenome</name>
    <dbReference type="NCBI Taxonomy" id="433724"/>
    <lineage>
        <taxon>unclassified sequences</taxon>
        <taxon>metagenomes</taxon>
        <taxon>organismal metagenomes</taxon>
    </lineage>
</organism>
<dbReference type="Gene3D" id="3.30.70.330">
    <property type="match status" value="1"/>
</dbReference>
<dbReference type="Pfam" id="PF00276">
    <property type="entry name" value="Ribosomal_L23"/>
    <property type="match status" value="1"/>
</dbReference>
<dbReference type="SUPFAM" id="SSF54189">
    <property type="entry name" value="Ribosomal proteins S24e, L23 and L15e"/>
    <property type="match status" value="1"/>
</dbReference>
<keyword evidence="3" id="KW-0687">Ribonucleoprotein</keyword>
<dbReference type="InterPro" id="IPR012677">
    <property type="entry name" value="Nucleotide-bd_a/b_plait_sf"/>
</dbReference>
<name>A0A5J4R1R1_9ZZZZ</name>
<evidence type="ECO:0000313" key="4">
    <source>
        <dbReference type="EMBL" id="KAA6327170.1"/>
    </source>
</evidence>
<dbReference type="GO" id="GO:0006412">
    <property type="term" value="P:translation"/>
    <property type="evidence" value="ECO:0007669"/>
    <property type="project" value="InterPro"/>
</dbReference>
<dbReference type="EMBL" id="SNRY01002037">
    <property type="protein sequence ID" value="KAA6327170.1"/>
    <property type="molecule type" value="Genomic_DNA"/>
</dbReference>
<evidence type="ECO:0000256" key="2">
    <source>
        <dbReference type="ARBA" id="ARBA00022980"/>
    </source>
</evidence>